<comment type="caution">
    <text evidence="2">The sequence shown here is derived from an EMBL/GenBank/DDBJ whole genome shotgun (WGS) entry which is preliminary data.</text>
</comment>
<organism evidence="2 3">
    <name type="scientific">Boletus reticuloceps</name>
    <dbReference type="NCBI Taxonomy" id="495285"/>
    <lineage>
        <taxon>Eukaryota</taxon>
        <taxon>Fungi</taxon>
        <taxon>Dikarya</taxon>
        <taxon>Basidiomycota</taxon>
        <taxon>Agaricomycotina</taxon>
        <taxon>Agaricomycetes</taxon>
        <taxon>Agaricomycetidae</taxon>
        <taxon>Boletales</taxon>
        <taxon>Boletineae</taxon>
        <taxon>Boletaceae</taxon>
        <taxon>Boletoideae</taxon>
        <taxon>Boletus</taxon>
    </lineage>
</organism>
<name>A0A8I3AAU3_9AGAM</name>
<feature type="transmembrane region" description="Helical" evidence="1">
    <location>
        <begin position="59"/>
        <end position="82"/>
    </location>
</feature>
<dbReference type="AlphaFoldDB" id="A0A8I3AAU3"/>
<reference evidence="2" key="1">
    <citation type="submission" date="2021-03" db="EMBL/GenBank/DDBJ databases">
        <title>Evolutionary innovations through gain and loss of genes in the ectomycorrhizal Boletales.</title>
        <authorList>
            <person name="Wu G."/>
            <person name="Miyauchi S."/>
            <person name="Morin E."/>
            <person name="Yang Z.-L."/>
            <person name="Xu J."/>
            <person name="Martin F.M."/>
        </authorList>
    </citation>
    <scope>NUCLEOTIDE SEQUENCE</scope>
    <source>
        <strain evidence="2">BR01</strain>
    </source>
</reference>
<evidence type="ECO:0000256" key="1">
    <source>
        <dbReference type="SAM" id="Phobius"/>
    </source>
</evidence>
<dbReference type="EMBL" id="JAGFBS010000011">
    <property type="protein sequence ID" value="KAG6376593.1"/>
    <property type="molecule type" value="Genomic_DNA"/>
</dbReference>
<feature type="transmembrane region" description="Helical" evidence="1">
    <location>
        <begin position="171"/>
        <end position="199"/>
    </location>
</feature>
<keyword evidence="3" id="KW-1185">Reference proteome</keyword>
<protein>
    <submittedName>
        <fullName evidence="2">Uncharacterized protein</fullName>
    </submittedName>
</protein>
<evidence type="ECO:0000313" key="2">
    <source>
        <dbReference type="EMBL" id="KAG6376593.1"/>
    </source>
</evidence>
<dbReference type="OrthoDB" id="3265564at2759"/>
<proteinExistence type="predicted"/>
<keyword evidence="1" id="KW-0472">Membrane</keyword>
<feature type="transmembrane region" description="Helical" evidence="1">
    <location>
        <begin position="219"/>
        <end position="242"/>
    </location>
</feature>
<dbReference type="Proteomes" id="UP000683000">
    <property type="component" value="Unassembled WGS sequence"/>
</dbReference>
<gene>
    <name evidence="2" type="ORF">JVT61DRAFT_1574</name>
</gene>
<sequence length="266" mass="27549">MSPAGCPQILESFPRSPRLSTITTQDSWLQSARDRGIKTPPFIPNDQALDYTSFYHSPAVLAAMRFFAVASVVFAATLGAFASPVVERQAPQSVAVVLTDLTNTVTPLANQLLYANSENATQATLTPIIGDISTAVTVAVSSMNLLVGQPTEVILASVDGTTILTASEISVLLAVVVNLIFTAASAVLLVVDIAIYSVISALLAALGQVQTAIPIGNEVAFSLLSIVLSLVVGLLAPLLILLAPVLSIISSLGLTTLLSELLGGLL</sequence>
<evidence type="ECO:0000313" key="3">
    <source>
        <dbReference type="Proteomes" id="UP000683000"/>
    </source>
</evidence>
<keyword evidence="1" id="KW-0812">Transmembrane</keyword>
<keyword evidence="1" id="KW-1133">Transmembrane helix</keyword>
<accession>A0A8I3AAU3</accession>